<evidence type="ECO:0000313" key="10">
    <source>
        <dbReference type="Proteomes" id="UP000602076"/>
    </source>
</evidence>
<feature type="transmembrane region" description="Helical" evidence="8">
    <location>
        <begin position="239"/>
        <end position="261"/>
    </location>
</feature>
<accession>A0A927CVQ7</accession>
<keyword evidence="3" id="KW-0813">Transport</keyword>
<comment type="similarity">
    <text evidence="2">Belongs to the autoinducer-2 exporter (AI-2E) (TC 2.A.86) family.</text>
</comment>
<name>A0A927CVQ7_9BACI</name>
<dbReference type="EMBL" id="JACXSI010000012">
    <property type="protein sequence ID" value="MBD3108034.1"/>
    <property type="molecule type" value="Genomic_DNA"/>
</dbReference>
<evidence type="ECO:0000256" key="7">
    <source>
        <dbReference type="ARBA" id="ARBA00023136"/>
    </source>
</evidence>
<evidence type="ECO:0000256" key="2">
    <source>
        <dbReference type="ARBA" id="ARBA00009773"/>
    </source>
</evidence>
<dbReference type="Pfam" id="PF01594">
    <property type="entry name" value="AI-2E_transport"/>
    <property type="match status" value="1"/>
</dbReference>
<dbReference type="RefSeq" id="WP_190997572.1">
    <property type="nucleotide sequence ID" value="NZ_JACXSI010000012.1"/>
</dbReference>
<protein>
    <submittedName>
        <fullName evidence="9">AI-2E family transporter</fullName>
    </submittedName>
</protein>
<dbReference type="PANTHER" id="PTHR21716:SF53">
    <property type="entry name" value="PERMEASE PERM-RELATED"/>
    <property type="match status" value="1"/>
</dbReference>
<evidence type="ECO:0000256" key="5">
    <source>
        <dbReference type="ARBA" id="ARBA00022692"/>
    </source>
</evidence>
<feature type="transmembrane region" description="Helical" evidence="8">
    <location>
        <begin position="7"/>
        <end position="25"/>
    </location>
</feature>
<dbReference type="Proteomes" id="UP000602076">
    <property type="component" value="Unassembled WGS sequence"/>
</dbReference>
<feature type="transmembrane region" description="Helical" evidence="8">
    <location>
        <begin position="177"/>
        <end position="200"/>
    </location>
</feature>
<keyword evidence="7 8" id="KW-0472">Membrane</keyword>
<keyword evidence="4" id="KW-1003">Cell membrane</keyword>
<comment type="caution">
    <text evidence="9">The sequence shown here is derived from an EMBL/GenBank/DDBJ whole genome shotgun (WGS) entry which is preliminary data.</text>
</comment>
<comment type="subcellular location">
    <subcellularLocation>
        <location evidence="1">Cell membrane</location>
        <topology evidence="1">Multi-pass membrane protein</topology>
    </subcellularLocation>
</comment>
<sequence length="386" mass="43697">MEFNKHNIKSILFIIACSIILLVILQDISRVVGLLKVIIGLISPLLIGFFIAFILNVLLKLIENVLFAPLNKKKYRFWMKSRRSICLLLTIAVIIGAVFILLFQVIPELKRTYNLAKDQMPSYMHQLTIWNDQLSVWLSSYGIKLPKWNIDWEKIMGWINQFTSMESSNFFERIIDITGSIFSGIFNIVTGFIFAIYILLQKEKLFSQVKQMMYAYLPINKVNYIVYVSQISNRIFSRFVTGQFTEAIIIGVLCFIGMKILSMPHALVIGSLVGFTALIPVFGAFIGTTIGAFLILMENPMQALWFIVFIIVLQRIEGNFIYPKVVGSSIGLPSMWVLLAVLVGASISGIIGMMVAVPLFAVIYTIIRDGVAKRLKKKGIPETEIQ</sequence>
<evidence type="ECO:0000256" key="6">
    <source>
        <dbReference type="ARBA" id="ARBA00022989"/>
    </source>
</evidence>
<evidence type="ECO:0000256" key="3">
    <source>
        <dbReference type="ARBA" id="ARBA00022448"/>
    </source>
</evidence>
<evidence type="ECO:0000313" key="9">
    <source>
        <dbReference type="EMBL" id="MBD3108034.1"/>
    </source>
</evidence>
<feature type="transmembrane region" description="Helical" evidence="8">
    <location>
        <begin position="334"/>
        <end position="367"/>
    </location>
</feature>
<dbReference type="AlphaFoldDB" id="A0A927CVQ7"/>
<organism evidence="9 10">
    <name type="scientific">Peribacillus faecalis</name>
    <dbReference type="NCBI Taxonomy" id="2772559"/>
    <lineage>
        <taxon>Bacteria</taxon>
        <taxon>Bacillati</taxon>
        <taxon>Bacillota</taxon>
        <taxon>Bacilli</taxon>
        <taxon>Bacillales</taxon>
        <taxon>Bacillaceae</taxon>
        <taxon>Peribacillus</taxon>
    </lineage>
</organism>
<evidence type="ECO:0000256" key="1">
    <source>
        <dbReference type="ARBA" id="ARBA00004651"/>
    </source>
</evidence>
<feature type="transmembrane region" description="Helical" evidence="8">
    <location>
        <begin position="37"/>
        <end position="62"/>
    </location>
</feature>
<reference evidence="9" key="1">
    <citation type="submission" date="2020-09" db="EMBL/GenBank/DDBJ databases">
        <title>Bacillus faecalis sp. nov., a moderately halophilic bacterium isolated from cow faeces.</title>
        <authorList>
            <person name="Jiang L."/>
            <person name="Lee J."/>
        </authorList>
    </citation>
    <scope>NUCLEOTIDE SEQUENCE</scope>
    <source>
        <strain evidence="9">AGMB 02131</strain>
    </source>
</reference>
<dbReference type="InterPro" id="IPR002549">
    <property type="entry name" value="AI-2E-like"/>
</dbReference>
<dbReference type="GO" id="GO:0005886">
    <property type="term" value="C:plasma membrane"/>
    <property type="evidence" value="ECO:0007669"/>
    <property type="project" value="UniProtKB-SubCell"/>
</dbReference>
<feature type="transmembrane region" description="Helical" evidence="8">
    <location>
        <begin position="303"/>
        <end position="322"/>
    </location>
</feature>
<keyword evidence="5 8" id="KW-0812">Transmembrane</keyword>
<keyword evidence="10" id="KW-1185">Reference proteome</keyword>
<feature type="transmembrane region" description="Helical" evidence="8">
    <location>
        <begin position="267"/>
        <end position="296"/>
    </location>
</feature>
<keyword evidence="6 8" id="KW-1133">Transmembrane helix</keyword>
<evidence type="ECO:0000256" key="4">
    <source>
        <dbReference type="ARBA" id="ARBA00022475"/>
    </source>
</evidence>
<feature type="transmembrane region" description="Helical" evidence="8">
    <location>
        <begin position="83"/>
        <end position="106"/>
    </location>
</feature>
<dbReference type="PANTHER" id="PTHR21716">
    <property type="entry name" value="TRANSMEMBRANE PROTEIN"/>
    <property type="match status" value="1"/>
</dbReference>
<gene>
    <name evidence="9" type="ORF">IEO70_06610</name>
</gene>
<proteinExistence type="inferred from homology"/>
<dbReference type="GO" id="GO:0055085">
    <property type="term" value="P:transmembrane transport"/>
    <property type="evidence" value="ECO:0007669"/>
    <property type="project" value="TreeGrafter"/>
</dbReference>
<evidence type="ECO:0000256" key="8">
    <source>
        <dbReference type="SAM" id="Phobius"/>
    </source>
</evidence>